<feature type="modified residue" description="4-aspartylphosphate" evidence="3">
    <location>
        <position position="61"/>
    </location>
</feature>
<dbReference type="Gene3D" id="1.10.3210.10">
    <property type="entry name" value="Hypothetical protein af1432"/>
    <property type="match status" value="1"/>
</dbReference>
<dbReference type="Pfam" id="PF13487">
    <property type="entry name" value="HD_5"/>
    <property type="match status" value="1"/>
</dbReference>
<keyword evidence="3" id="KW-0597">Phosphoprotein</keyword>
<dbReference type="PANTHER" id="PTHR45228:SF5">
    <property type="entry name" value="CYCLIC DI-GMP PHOSPHODIESTERASE VC_1348-RELATED"/>
    <property type="match status" value="1"/>
</dbReference>
<dbReference type="InterPro" id="IPR011006">
    <property type="entry name" value="CheY-like_superfamily"/>
</dbReference>
<comment type="function">
    <text evidence="2">May play the central regulatory role in sporulation. It may be an element of the effector pathway responsible for the activation of sporulation genes in response to nutritional stress. Spo0A may act in concert with spo0H (a sigma factor) to control the expression of some genes that are critical to the sporulation process.</text>
</comment>
<gene>
    <name evidence="5" type="ORF">SBF1_5130002</name>
</gene>
<dbReference type="InterPro" id="IPR001789">
    <property type="entry name" value="Sig_transdc_resp-reg_receiver"/>
</dbReference>
<protein>
    <recommendedName>
        <fullName evidence="1">Stage 0 sporulation protein A homolog</fullName>
    </recommendedName>
</protein>
<dbReference type="PANTHER" id="PTHR45228">
    <property type="entry name" value="CYCLIC DI-GMP PHOSPHODIESTERASE TM_0186-RELATED"/>
    <property type="match status" value="1"/>
</dbReference>
<name>A0A2U3LI51_9FIRM</name>
<evidence type="ECO:0000313" key="6">
    <source>
        <dbReference type="Proteomes" id="UP000238916"/>
    </source>
</evidence>
<dbReference type="SUPFAM" id="SSF52172">
    <property type="entry name" value="CheY-like"/>
    <property type="match status" value="1"/>
</dbReference>
<dbReference type="AlphaFoldDB" id="A0A2U3LI51"/>
<evidence type="ECO:0000256" key="3">
    <source>
        <dbReference type="PROSITE-ProRule" id="PRU00169"/>
    </source>
</evidence>
<dbReference type="SMART" id="SM00448">
    <property type="entry name" value="REC"/>
    <property type="match status" value="1"/>
</dbReference>
<feature type="domain" description="Response regulatory" evidence="4">
    <location>
        <begin position="12"/>
        <end position="128"/>
    </location>
</feature>
<evidence type="ECO:0000256" key="2">
    <source>
        <dbReference type="ARBA" id="ARBA00024867"/>
    </source>
</evidence>
<dbReference type="CDD" id="cd19920">
    <property type="entry name" value="REC_PA4781-like"/>
    <property type="match status" value="1"/>
</dbReference>
<sequence>MVDDSEESSRANILIVDDTPVNLELLSGLLKDYYQVSVANSGKRALTIINGDKPPELILLDIMMPDMDGFMVCGQIKSSAKTKDIPVIFISALSDVGSIVKSFTVGGVDYITKPFHFAEVHARVKTHLELRRSKAEMQLLLSNTLVGSVKFMIDLLALTHPSLVGQSNRLRRYTKGVVSYMRIPAQEAWVIELATLLLNIGCLMLPKEIVQKTISGEKLTKDEQQLFEQQILAGTELIAHIPRLDKVAELIRNYHMTINTDRLDKNEVIIKTISEFDRLINHGVKPSRAINKLAVEIPDCPQSVFNALLAVSIETTNEEVQVKFSDSL</sequence>
<accession>A0A2U3LI51</accession>
<evidence type="ECO:0000256" key="1">
    <source>
        <dbReference type="ARBA" id="ARBA00018672"/>
    </source>
</evidence>
<dbReference type="InterPro" id="IPR052020">
    <property type="entry name" value="Cyclic_di-GMP/3'3'-cGAMP_PDE"/>
</dbReference>
<organism evidence="5 6">
    <name type="scientific">Candidatus Desulfosporosinus infrequens</name>
    <dbReference type="NCBI Taxonomy" id="2043169"/>
    <lineage>
        <taxon>Bacteria</taxon>
        <taxon>Bacillati</taxon>
        <taxon>Bacillota</taxon>
        <taxon>Clostridia</taxon>
        <taxon>Eubacteriales</taxon>
        <taxon>Desulfitobacteriaceae</taxon>
        <taxon>Desulfosporosinus</taxon>
    </lineage>
</organism>
<dbReference type="PROSITE" id="PS50110">
    <property type="entry name" value="RESPONSE_REGULATORY"/>
    <property type="match status" value="1"/>
</dbReference>
<dbReference type="Pfam" id="PF00072">
    <property type="entry name" value="Response_reg"/>
    <property type="match status" value="1"/>
</dbReference>
<evidence type="ECO:0000259" key="4">
    <source>
        <dbReference type="PROSITE" id="PS50110"/>
    </source>
</evidence>
<proteinExistence type="predicted"/>
<dbReference type="EMBL" id="OMOF01000461">
    <property type="protein sequence ID" value="SPF51534.1"/>
    <property type="molecule type" value="Genomic_DNA"/>
</dbReference>
<dbReference type="GO" id="GO:0000160">
    <property type="term" value="P:phosphorelay signal transduction system"/>
    <property type="evidence" value="ECO:0007669"/>
    <property type="project" value="InterPro"/>
</dbReference>
<evidence type="ECO:0000313" key="5">
    <source>
        <dbReference type="EMBL" id="SPF51534.1"/>
    </source>
</evidence>
<dbReference type="Gene3D" id="3.40.50.2300">
    <property type="match status" value="1"/>
</dbReference>
<reference evidence="6" key="1">
    <citation type="submission" date="2018-02" db="EMBL/GenBank/DDBJ databases">
        <authorList>
            <person name="Hausmann B."/>
        </authorList>
    </citation>
    <scope>NUCLEOTIDE SEQUENCE [LARGE SCALE GENOMIC DNA]</scope>
    <source>
        <strain evidence="6">Peat soil MAG SbF1</strain>
    </source>
</reference>
<dbReference type="Proteomes" id="UP000238916">
    <property type="component" value="Unassembled WGS sequence"/>
</dbReference>